<comment type="caution">
    <text evidence="1">The sequence shown here is derived from an EMBL/GenBank/DDBJ whole genome shotgun (WGS) entry which is preliminary data.</text>
</comment>
<dbReference type="EMBL" id="VXIV02002944">
    <property type="protein sequence ID" value="KAF6021872.1"/>
    <property type="molecule type" value="Genomic_DNA"/>
</dbReference>
<name>A0A7J7J6U1_BUGNE</name>
<dbReference type="AlphaFoldDB" id="A0A7J7J6U1"/>
<protein>
    <submittedName>
        <fullName evidence="1">Uncharacterized protein</fullName>
    </submittedName>
</protein>
<gene>
    <name evidence="1" type="ORF">EB796_019821</name>
</gene>
<reference evidence="1" key="1">
    <citation type="submission" date="2020-06" db="EMBL/GenBank/DDBJ databases">
        <title>Draft genome of Bugula neritina, a colonial animal packing powerful symbionts and potential medicines.</title>
        <authorList>
            <person name="Rayko M."/>
        </authorList>
    </citation>
    <scope>NUCLEOTIDE SEQUENCE [LARGE SCALE GENOMIC DNA]</scope>
    <source>
        <strain evidence="1">Kwan_BN1</strain>
    </source>
</reference>
<organism evidence="1 2">
    <name type="scientific">Bugula neritina</name>
    <name type="common">Brown bryozoan</name>
    <name type="synonym">Sertularia neritina</name>
    <dbReference type="NCBI Taxonomy" id="10212"/>
    <lineage>
        <taxon>Eukaryota</taxon>
        <taxon>Metazoa</taxon>
        <taxon>Spiralia</taxon>
        <taxon>Lophotrochozoa</taxon>
        <taxon>Bryozoa</taxon>
        <taxon>Gymnolaemata</taxon>
        <taxon>Cheilostomatida</taxon>
        <taxon>Flustrina</taxon>
        <taxon>Buguloidea</taxon>
        <taxon>Bugulidae</taxon>
        <taxon>Bugula</taxon>
    </lineage>
</organism>
<accession>A0A7J7J6U1</accession>
<proteinExistence type="predicted"/>
<sequence>MLCSELTMVILAKIQYNTKLLLWQGSEIPNDYGMIEKVGMSISTTVEGITIIEVVQTRRAVDTGALDIWISQSSSVIDNMTESFCVEHQEGSGNETWKATVVDYYGDAVTSEVTNALQHFNPQPAEVQYKLYMYFI</sequence>
<keyword evidence="2" id="KW-1185">Reference proteome</keyword>
<dbReference type="Proteomes" id="UP000593567">
    <property type="component" value="Unassembled WGS sequence"/>
</dbReference>
<evidence type="ECO:0000313" key="1">
    <source>
        <dbReference type="EMBL" id="KAF6021872.1"/>
    </source>
</evidence>
<evidence type="ECO:0000313" key="2">
    <source>
        <dbReference type="Proteomes" id="UP000593567"/>
    </source>
</evidence>